<dbReference type="FunFam" id="3.40.1190.20:FF:000001">
    <property type="entry name" value="Phosphofructokinase"/>
    <property type="match status" value="1"/>
</dbReference>
<keyword evidence="4 8" id="KW-0418">Kinase</keyword>
<accession>I5AUP0</accession>
<dbReference type="InterPro" id="IPR029056">
    <property type="entry name" value="Ribokinase-like"/>
</dbReference>
<dbReference type="GO" id="GO:0005524">
    <property type="term" value="F:ATP binding"/>
    <property type="evidence" value="ECO:0007669"/>
    <property type="project" value="UniProtKB-KW"/>
</dbReference>
<comment type="catalytic activity">
    <reaction evidence="6">
        <text>D-tagatofuranose 6-phosphate + ATP = D-tagatofuranose 1,6-bisphosphate + ADP + H(+)</text>
        <dbReference type="Rhea" id="RHEA:12420"/>
        <dbReference type="ChEBI" id="CHEBI:15378"/>
        <dbReference type="ChEBI" id="CHEBI:30616"/>
        <dbReference type="ChEBI" id="CHEBI:58694"/>
        <dbReference type="ChEBI" id="CHEBI:58695"/>
        <dbReference type="ChEBI" id="CHEBI:456216"/>
        <dbReference type="EC" id="2.7.1.144"/>
    </reaction>
</comment>
<keyword evidence="3 6" id="KW-0547">Nucleotide-binding</keyword>
<dbReference type="AlphaFoldDB" id="I5AUP0"/>
<dbReference type="HOGENOM" id="CLU_050013_5_0_9"/>
<keyword evidence="2 6" id="KW-0808">Transferase</keyword>
<gene>
    <name evidence="8" type="ORF">EubceDRAFT1_1736</name>
</gene>
<evidence type="ECO:0000256" key="2">
    <source>
        <dbReference type="ARBA" id="ARBA00022679"/>
    </source>
</evidence>
<dbReference type="Pfam" id="PF00294">
    <property type="entry name" value="PfkB"/>
    <property type="match status" value="1"/>
</dbReference>
<organism evidence="8 9">
    <name type="scientific">Eubacterium cellulosolvens (strain ATCC 43171 / JCM 9499 / 6)</name>
    <name type="common">Cillobacterium cellulosolvens</name>
    <dbReference type="NCBI Taxonomy" id="633697"/>
    <lineage>
        <taxon>Bacteria</taxon>
        <taxon>Bacillati</taxon>
        <taxon>Bacillota</taxon>
        <taxon>Clostridia</taxon>
        <taxon>Eubacteriales</taxon>
        <taxon>Eubacteriaceae</taxon>
        <taxon>Eubacterium</taxon>
    </lineage>
</organism>
<dbReference type="GO" id="GO:0044281">
    <property type="term" value="P:small molecule metabolic process"/>
    <property type="evidence" value="ECO:0007669"/>
    <property type="project" value="UniProtKB-ARBA"/>
</dbReference>
<dbReference type="PANTHER" id="PTHR46566:SF2">
    <property type="entry name" value="ATP-DEPENDENT 6-PHOSPHOFRUCTOKINASE ISOZYME 2"/>
    <property type="match status" value="1"/>
</dbReference>
<dbReference type="InterPro" id="IPR017583">
    <property type="entry name" value="Tagatose/fructose_Pkinase"/>
</dbReference>
<dbReference type="UniPathway" id="UPA00704">
    <property type="reaction ID" value="UER00715"/>
</dbReference>
<keyword evidence="9" id="KW-1185">Reference proteome</keyword>
<keyword evidence="6" id="KW-0423">Lactose metabolism</keyword>
<evidence type="ECO:0000313" key="8">
    <source>
        <dbReference type="EMBL" id="EIM57513.1"/>
    </source>
</evidence>
<dbReference type="Proteomes" id="UP000005753">
    <property type="component" value="Chromosome"/>
</dbReference>
<reference evidence="8 9" key="1">
    <citation type="submission" date="2010-08" db="EMBL/GenBank/DDBJ databases">
        <authorList>
            <consortium name="US DOE Joint Genome Institute (JGI-PGF)"/>
            <person name="Lucas S."/>
            <person name="Copeland A."/>
            <person name="Lapidus A."/>
            <person name="Cheng J.-F."/>
            <person name="Bruce D."/>
            <person name="Goodwin L."/>
            <person name="Pitluck S."/>
            <person name="Land M.L."/>
            <person name="Hauser L."/>
            <person name="Chang Y.-J."/>
            <person name="Anderson I.J."/>
            <person name="Johnson E."/>
            <person name="Mulhopadhyay B."/>
            <person name="Kyrpides N."/>
            <person name="Woyke T.J."/>
        </authorList>
    </citation>
    <scope>NUCLEOTIDE SEQUENCE [LARGE SCALE GENOMIC DNA]</scope>
    <source>
        <strain evidence="8 9">6</strain>
    </source>
</reference>
<comment type="similarity">
    <text evidence="1">Belongs to the carbohydrate kinase pfkB family.</text>
</comment>
<comment type="similarity">
    <text evidence="6">Belongs to the carbohydrate kinase PfkB family. LacC subfamily.</text>
</comment>
<evidence type="ECO:0000259" key="7">
    <source>
        <dbReference type="Pfam" id="PF00294"/>
    </source>
</evidence>
<sequence length="312" mass="33452">MILTVTANAAIDKRYIVRGLQVGEVNRVQSVEMSAGGKGLNVARVAHIAGEEVLATGFLGGHSGEFIQETIKAEGVKDDFVWCDGETRSCVNIWDDDCKVQTEILEPGFAVSESKVDALIAKFEERIVEADIAAVSGSLPKGCSPELYRRILEIGEKAGKKVILDTSGEALREGIRYRPFMIKPNIDEIGQLVGKKLNPGNREEIYGAADELHEMGIPVVVISLGASGSLMSCQEGVFRAQVPKVEAVNTVGCGDSMIGGFTVGIARGLSMPECLKLASAISSAAAMTDRTGFFRMEDMEKIAGDIVIEKIR</sequence>
<evidence type="ECO:0000256" key="6">
    <source>
        <dbReference type="PIRNR" id="PIRNR000535"/>
    </source>
</evidence>
<evidence type="ECO:0000256" key="4">
    <source>
        <dbReference type="ARBA" id="ARBA00022777"/>
    </source>
</evidence>
<dbReference type="OrthoDB" id="9801219at2"/>
<feature type="domain" description="Carbohydrate kinase PfkB" evidence="7">
    <location>
        <begin position="11"/>
        <end position="286"/>
    </location>
</feature>
<keyword evidence="5 6" id="KW-0067">ATP-binding</keyword>
<dbReference type="GO" id="GO:0005829">
    <property type="term" value="C:cytosol"/>
    <property type="evidence" value="ECO:0007669"/>
    <property type="project" value="TreeGrafter"/>
</dbReference>
<evidence type="ECO:0000256" key="5">
    <source>
        <dbReference type="ARBA" id="ARBA00022840"/>
    </source>
</evidence>
<reference evidence="8 9" key="2">
    <citation type="submission" date="2012-02" db="EMBL/GenBank/DDBJ databases">
        <title>Improved High-Quality Draft sequence of Eubacterium cellulosolvens 6.</title>
        <authorList>
            <consortium name="US DOE Joint Genome Institute"/>
            <person name="Lucas S."/>
            <person name="Han J."/>
            <person name="Lapidus A."/>
            <person name="Cheng J.-F."/>
            <person name="Goodwin L."/>
            <person name="Pitluck S."/>
            <person name="Peters L."/>
            <person name="Mikhailova N."/>
            <person name="Gu W."/>
            <person name="Detter J.C."/>
            <person name="Han C."/>
            <person name="Tapia R."/>
            <person name="Land M."/>
            <person name="Hauser L."/>
            <person name="Kyrpides N."/>
            <person name="Ivanova N."/>
            <person name="Pagani I."/>
            <person name="Johnson E."/>
            <person name="Mukhopadhyay B."/>
            <person name="Anderson I."/>
            <person name="Woyke T."/>
        </authorList>
    </citation>
    <scope>NUCLEOTIDE SEQUENCE [LARGE SCALE GENOMIC DNA]</scope>
    <source>
        <strain evidence="8 9">6</strain>
    </source>
</reference>
<dbReference type="EC" id="2.7.1.144" evidence="6"/>
<dbReference type="GO" id="GO:0005988">
    <property type="term" value="P:lactose metabolic process"/>
    <property type="evidence" value="ECO:0007669"/>
    <property type="project" value="UniProtKB-KW"/>
</dbReference>
<evidence type="ECO:0000256" key="1">
    <source>
        <dbReference type="ARBA" id="ARBA00005380"/>
    </source>
</evidence>
<dbReference type="InterPro" id="IPR011611">
    <property type="entry name" value="PfkB_dom"/>
</dbReference>
<dbReference type="EMBL" id="CM001487">
    <property type="protein sequence ID" value="EIM57513.1"/>
    <property type="molecule type" value="Genomic_DNA"/>
</dbReference>
<comment type="pathway">
    <text evidence="6">Carbohydrate metabolism; D-tagatose 6-phosphate degradation; D-glyceraldehyde 3-phosphate and glycerone phosphate from D-tagatose 6-phosphate: step 1/2.</text>
</comment>
<dbReference type="PIRSF" id="PIRSF000535">
    <property type="entry name" value="1PFK/6PFK/LacC"/>
    <property type="match status" value="1"/>
</dbReference>
<dbReference type="NCBIfam" id="TIGR03168">
    <property type="entry name" value="1-PFK"/>
    <property type="match status" value="1"/>
</dbReference>
<dbReference type="PANTHER" id="PTHR46566">
    <property type="entry name" value="1-PHOSPHOFRUCTOKINASE-RELATED"/>
    <property type="match status" value="1"/>
</dbReference>
<dbReference type="GO" id="GO:0008662">
    <property type="term" value="F:1-phosphofructokinase activity"/>
    <property type="evidence" value="ECO:0007669"/>
    <property type="project" value="InterPro"/>
</dbReference>
<dbReference type="NCBIfam" id="TIGR03828">
    <property type="entry name" value="pfkB"/>
    <property type="match status" value="1"/>
</dbReference>
<evidence type="ECO:0000256" key="3">
    <source>
        <dbReference type="ARBA" id="ARBA00022741"/>
    </source>
</evidence>
<dbReference type="eggNOG" id="COG1105">
    <property type="taxonomic scope" value="Bacteria"/>
</dbReference>
<dbReference type="STRING" id="633697.EubceDRAFT1_1736"/>
<proteinExistence type="inferred from homology"/>
<dbReference type="SUPFAM" id="SSF53613">
    <property type="entry name" value="Ribokinase-like"/>
    <property type="match status" value="1"/>
</dbReference>
<dbReference type="InterPro" id="IPR022463">
    <property type="entry name" value="1-PFruKinase"/>
</dbReference>
<dbReference type="GO" id="GO:0016052">
    <property type="term" value="P:carbohydrate catabolic process"/>
    <property type="evidence" value="ECO:0007669"/>
    <property type="project" value="UniProtKB-ARBA"/>
</dbReference>
<protein>
    <recommendedName>
        <fullName evidence="6">Tagatose-6-phosphate kinase</fullName>
        <ecNumber evidence="6">2.7.1.144</ecNumber>
    </recommendedName>
</protein>
<dbReference type="Gene3D" id="3.40.1190.20">
    <property type="match status" value="1"/>
</dbReference>
<dbReference type="CDD" id="cd01164">
    <property type="entry name" value="FruK_PfkB_like"/>
    <property type="match status" value="1"/>
</dbReference>
<evidence type="ECO:0000313" key="9">
    <source>
        <dbReference type="Proteomes" id="UP000005753"/>
    </source>
</evidence>
<dbReference type="GO" id="GO:0009024">
    <property type="term" value="F:tagatose-6-phosphate kinase activity"/>
    <property type="evidence" value="ECO:0007669"/>
    <property type="project" value="UniProtKB-EC"/>
</dbReference>
<name>I5AUP0_EUBC6</name>
<dbReference type="GO" id="GO:2001059">
    <property type="term" value="P:D-tagatose 6-phosphate catabolic process"/>
    <property type="evidence" value="ECO:0007669"/>
    <property type="project" value="UniProtKB-UniPathway"/>
</dbReference>